<feature type="domain" description="Transposase IS200-like" evidence="1">
    <location>
        <begin position="5"/>
        <end position="118"/>
    </location>
</feature>
<evidence type="ECO:0000313" key="3">
    <source>
        <dbReference type="Proteomes" id="UP000503447"/>
    </source>
</evidence>
<dbReference type="KEGG" id="ftj:FTUN_7430"/>
<dbReference type="PANTHER" id="PTHR33360">
    <property type="entry name" value="TRANSPOSASE FOR INSERTION SEQUENCE ELEMENT IS200"/>
    <property type="match status" value="1"/>
</dbReference>
<gene>
    <name evidence="2" type="ORF">FTUN_7430</name>
</gene>
<evidence type="ECO:0000313" key="2">
    <source>
        <dbReference type="EMBL" id="QJW99807.1"/>
    </source>
</evidence>
<dbReference type="Pfam" id="PF01797">
    <property type="entry name" value="Y1_Tnp"/>
    <property type="match status" value="1"/>
</dbReference>
<dbReference type="GO" id="GO:0004803">
    <property type="term" value="F:transposase activity"/>
    <property type="evidence" value="ECO:0007669"/>
    <property type="project" value="InterPro"/>
</dbReference>
<dbReference type="RefSeq" id="WP_171474707.1">
    <property type="nucleotide sequence ID" value="NZ_CP053452.2"/>
</dbReference>
<reference evidence="3" key="1">
    <citation type="submission" date="2020-05" db="EMBL/GenBank/DDBJ databases">
        <title>Frigoriglobus tundricola gen. nov., sp. nov., a psychrotolerant cellulolytic planctomycete of the family Gemmataceae with two divergent copies of 16S rRNA gene.</title>
        <authorList>
            <person name="Kulichevskaya I.S."/>
            <person name="Ivanova A.A."/>
            <person name="Naumoff D.G."/>
            <person name="Beletsky A.V."/>
            <person name="Rijpstra W.I.C."/>
            <person name="Sinninghe Damste J.S."/>
            <person name="Mardanov A.V."/>
            <person name="Ravin N.V."/>
            <person name="Dedysh S.N."/>
        </authorList>
    </citation>
    <scope>NUCLEOTIDE SEQUENCE [LARGE SCALE GENOMIC DNA]</scope>
    <source>
        <strain evidence="3">PL17</strain>
    </source>
</reference>
<dbReference type="PANTHER" id="PTHR33360:SF2">
    <property type="entry name" value="TRANSPOSASE FOR INSERTION SEQUENCE ELEMENT IS200"/>
    <property type="match status" value="1"/>
</dbReference>
<dbReference type="InterPro" id="IPR002686">
    <property type="entry name" value="Transposase_17"/>
</dbReference>
<dbReference type="AlphaFoldDB" id="A0A6M5Z089"/>
<evidence type="ECO:0000259" key="1">
    <source>
        <dbReference type="SMART" id="SM01321"/>
    </source>
</evidence>
<dbReference type="SMART" id="SM01321">
    <property type="entry name" value="Y1_Tnp"/>
    <property type="match status" value="1"/>
</dbReference>
<protein>
    <submittedName>
        <fullName evidence="2">Transposase</fullName>
    </submittedName>
</protein>
<organism evidence="2 3">
    <name type="scientific">Frigoriglobus tundricola</name>
    <dbReference type="NCBI Taxonomy" id="2774151"/>
    <lineage>
        <taxon>Bacteria</taxon>
        <taxon>Pseudomonadati</taxon>
        <taxon>Planctomycetota</taxon>
        <taxon>Planctomycetia</taxon>
        <taxon>Gemmatales</taxon>
        <taxon>Gemmataceae</taxon>
        <taxon>Frigoriglobus</taxon>
    </lineage>
</organism>
<keyword evidence="3" id="KW-1185">Reference proteome</keyword>
<dbReference type="GO" id="GO:0003677">
    <property type="term" value="F:DNA binding"/>
    <property type="evidence" value="ECO:0007669"/>
    <property type="project" value="InterPro"/>
</dbReference>
<proteinExistence type="predicted"/>
<dbReference type="EMBL" id="CP053452">
    <property type="protein sequence ID" value="QJW99807.1"/>
    <property type="molecule type" value="Genomic_DNA"/>
</dbReference>
<dbReference type="Proteomes" id="UP000503447">
    <property type="component" value="Chromosome"/>
</dbReference>
<dbReference type="GO" id="GO:0006313">
    <property type="term" value="P:DNA transposition"/>
    <property type="evidence" value="ECO:0007669"/>
    <property type="project" value="InterPro"/>
</dbReference>
<dbReference type="SUPFAM" id="SSF143422">
    <property type="entry name" value="Transposase IS200-like"/>
    <property type="match status" value="1"/>
</dbReference>
<accession>A0A6M5Z089</accession>
<sequence length="149" mass="16621">MSQSVARNLIHLVFSTKYRQPLITGDLNPELFAYLVGTANGIDCPAIIAGGVEDHVHILFALHKTVALCKAVEELKKESSKWAKEHGGPSHFYWQNGYGAFSVSPPHVPRVTAYIANQAQHQAALPYQDEFRGLLYRAGEECDKRTVWD</sequence>
<dbReference type="InterPro" id="IPR036515">
    <property type="entry name" value="Transposase_17_sf"/>
</dbReference>
<dbReference type="Gene3D" id="3.30.70.1290">
    <property type="entry name" value="Transposase IS200-like"/>
    <property type="match status" value="1"/>
</dbReference>
<name>A0A6M5Z089_9BACT</name>